<dbReference type="EMBL" id="FOUU01000011">
    <property type="protein sequence ID" value="SFN04642.1"/>
    <property type="molecule type" value="Genomic_DNA"/>
</dbReference>
<dbReference type="InterPro" id="IPR016181">
    <property type="entry name" value="Acyl_CoA_acyltransferase"/>
</dbReference>
<dbReference type="SUPFAM" id="SSF55729">
    <property type="entry name" value="Acyl-CoA N-acyltransferases (Nat)"/>
    <property type="match status" value="1"/>
</dbReference>
<dbReference type="AlphaFoldDB" id="A0A1I4VTW6"/>
<sequence length="248" mass="29086">MSVSMEKSRPYRKMASSCRTRPVRPKRIVWPKVQPVELEGGKYRVTLLRRDLIESAARLWRLGYPELYGSPHEFLLDPDQYERWVALWDRWDEDASSKVYCMAVLEKVETGTVLSGSVLTKFERNLQVEFSFVATLPGFRRKGLSRELRCFVRKIAAGTGAEYFTTFCETWHDITQKWCLKGGWKLAGIFPGNFVRWNGDNEEYRGCTVHFYRFTRDALDYVTRPEEWHLAPEVKKLWEVLAEINGEL</sequence>
<protein>
    <recommendedName>
        <fullName evidence="3">N-acetyltransferase domain-containing protein</fullName>
    </recommendedName>
</protein>
<dbReference type="Proteomes" id="UP000199611">
    <property type="component" value="Unassembled WGS sequence"/>
</dbReference>
<dbReference type="OrthoDB" id="5497066at2"/>
<keyword evidence="2" id="KW-1185">Reference proteome</keyword>
<name>A0A1I4VTW6_9BACT</name>
<accession>A0A1I4VTW6</accession>
<evidence type="ECO:0000313" key="1">
    <source>
        <dbReference type="EMBL" id="SFN04642.1"/>
    </source>
</evidence>
<proteinExistence type="predicted"/>
<dbReference type="RefSeq" id="WP_093396188.1">
    <property type="nucleotide sequence ID" value="NZ_FOUU01000011.1"/>
</dbReference>
<reference evidence="1 2" key="1">
    <citation type="submission" date="2016-10" db="EMBL/GenBank/DDBJ databases">
        <authorList>
            <person name="de Groot N.N."/>
        </authorList>
    </citation>
    <scope>NUCLEOTIDE SEQUENCE [LARGE SCALE GENOMIC DNA]</scope>
    <source>
        <strain evidence="1 2">DSM 9990</strain>
    </source>
</reference>
<evidence type="ECO:0000313" key="2">
    <source>
        <dbReference type="Proteomes" id="UP000199611"/>
    </source>
</evidence>
<dbReference type="Gene3D" id="3.40.630.30">
    <property type="match status" value="1"/>
</dbReference>
<gene>
    <name evidence="1" type="ORF">SAMN05660836_02469</name>
</gene>
<evidence type="ECO:0008006" key="3">
    <source>
        <dbReference type="Google" id="ProtNLM"/>
    </source>
</evidence>
<organism evidence="1 2">
    <name type="scientific">Thermodesulforhabdus norvegica</name>
    <dbReference type="NCBI Taxonomy" id="39841"/>
    <lineage>
        <taxon>Bacteria</taxon>
        <taxon>Pseudomonadati</taxon>
        <taxon>Thermodesulfobacteriota</taxon>
        <taxon>Syntrophobacteria</taxon>
        <taxon>Syntrophobacterales</taxon>
        <taxon>Thermodesulforhabdaceae</taxon>
        <taxon>Thermodesulforhabdus</taxon>
    </lineage>
</organism>